<dbReference type="InterPro" id="IPR000916">
    <property type="entry name" value="Bet_v_I/MLP"/>
</dbReference>
<organism evidence="2">
    <name type="scientific">Lotus japonicus</name>
    <name type="common">Lotus corniculatus var. japonicus</name>
    <dbReference type="NCBI Taxonomy" id="34305"/>
    <lineage>
        <taxon>Eukaryota</taxon>
        <taxon>Viridiplantae</taxon>
        <taxon>Streptophyta</taxon>
        <taxon>Embryophyta</taxon>
        <taxon>Tracheophyta</taxon>
        <taxon>Spermatophyta</taxon>
        <taxon>Magnoliopsida</taxon>
        <taxon>eudicotyledons</taxon>
        <taxon>Gunneridae</taxon>
        <taxon>Pentapetalae</taxon>
        <taxon>rosids</taxon>
        <taxon>fabids</taxon>
        <taxon>Fabales</taxon>
        <taxon>Fabaceae</taxon>
        <taxon>Papilionoideae</taxon>
        <taxon>50 kb inversion clade</taxon>
        <taxon>NPAAA clade</taxon>
        <taxon>Hologalegina</taxon>
        <taxon>robinioid clade</taxon>
        <taxon>Loteae</taxon>
        <taxon>Lotus</taxon>
    </lineage>
</organism>
<accession>I3SQK0</accession>
<proteinExistence type="evidence at transcript level"/>
<dbReference type="AlphaFoldDB" id="I3SQK0"/>
<feature type="domain" description="Bet v I/Major latex protein" evidence="1">
    <location>
        <begin position="2"/>
        <end position="153"/>
    </location>
</feature>
<dbReference type="Gene3D" id="3.30.530.20">
    <property type="match status" value="1"/>
</dbReference>
<dbReference type="CDD" id="cd07816">
    <property type="entry name" value="Bet_v1-like"/>
    <property type="match status" value="1"/>
</dbReference>
<dbReference type="EMBL" id="BT142748">
    <property type="protein sequence ID" value="AFK42542.1"/>
    <property type="molecule type" value="mRNA"/>
</dbReference>
<evidence type="ECO:0000259" key="1">
    <source>
        <dbReference type="SMART" id="SM01037"/>
    </source>
</evidence>
<reference evidence="2" key="1">
    <citation type="submission" date="2012-05" db="EMBL/GenBank/DDBJ databases">
        <authorList>
            <person name="Krishnakumar V."/>
            <person name="Cheung F."/>
            <person name="Xiao Y."/>
            <person name="Chan A."/>
            <person name="Moskal W.A."/>
            <person name="Town C.D."/>
        </authorList>
    </citation>
    <scope>NUCLEOTIDE SEQUENCE</scope>
</reference>
<dbReference type="InterPro" id="IPR023393">
    <property type="entry name" value="START-like_dom_sf"/>
</dbReference>
<name>I3SQK0_LOTJA</name>
<dbReference type="GO" id="GO:0006952">
    <property type="term" value="P:defense response"/>
    <property type="evidence" value="ECO:0007669"/>
    <property type="project" value="InterPro"/>
</dbReference>
<protein>
    <recommendedName>
        <fullName evidence="1">Bet v I/Major latex protein domain-containing protein</fullName>
    </recommendedName>
</protein>
<dbReference type="SUPFAM" id="SSF55961">
    <property type="entry name" value="Bet v1-like"/>
    <property type="match status" value="1"/>
</dbReference>
<dbReference type="PANTHER" id="PTHR31907">
    <property type="entry name" value="MLP-LIKE PROTEIN 423"/>
    <property type="match status" value="1"/>
</dbReference>
<dbReference type="Pfam" id="PF00407">
    <property type="entry name" value="Bet_v_1"/>
    <property type="match status" value="1"/>
</dbReference>
<evidence type="ECO:0000313" key="2">
    <source>
        <dbReference type="EMBL" id="AFK42542.1"/>
    </source>
</evidence>
<sequence length="153" mass="17889">MVLAGKLSTEIGIKAPAAKFYDLFAKQLHDVQNHCERVHHTKLHEGEDWHEVGSALRHWTYVIDGEVHTCQERIESVDEENKTIKYSLFDGDIGQHYKTFLLTLQVIENKDGHDTVKWTVEYEMHHEEKEPPHGWMEYVHKCTRDIDANLLKA</sequence>
<dbReference type="SMART" id="SM01037">
    <property type="entry name" value="Bet_v_1"/>
    <property type="match status" value="1"/>
</dbReference>
<dbReference type="InterPro" id="IPR051761">
    <property type="entry name" value="MLP-like_ligand-binding"/>
</dbReference>